<dbReference type="InterPro" id="IPR003848">
    <property type="entry name" value="DUF218"/>
</dbReference>
<dbReference type="PANTHER" id="PTHR30336">
    <property type="entry name" value="INNER MEMBRANE PROTEIN, PROBABLE PERMEASE"/>
    <property type="match status" value="1"/>
</dbReference>
<dbReference type="EMBL" id="FNJM01000009">
    <property type="protein sequence ID" value="SDP60689.1"/>
    <property type="molecule type" value="Genomic_DNA"/>
</dbReference>
<organism evidence="2 3">
    <name type="scientific">Clostridium gasigenes</name>
    <dbReference type="NCBI Taxonomy" id="94869"/>
    <lineage>
        <taxon>Bacteria</taxon>
        <taxon>Bacillati</taxon>
        <taxon>Bacillota</taxon>
        <taxon>Clostridia</taxon>
        <taxon>Eubacteriales</taxon>
        <taxon>Clostridiaceae</taxon>
        <taxon>Clostridium</taxon>
    </lineage>
</organism>
<keyword evidence="3" id="KW-1185">Reference proteome</keyword>
<evidence type="ECO:0000313" key="2">
    <source>
        <dbReference type="EMBL" id="SDP60689.1"/>
    </source>
</evidence>
<name>A0A1H0U3C8_9CLOT</name>
<evidence type="ECO:0000259" key="1">
    <source>
        <dbReference type="Pfam" id="PF02698"/>
    </source>
</evidence>
<dbReference type="GO" id="GO:0043164">
    <property type="term" value="P:Gram-negative-bacterium-type cell wall biogenesis"/>
    <property type="evidence" value="ECO:0007669"/>
    <property type="project" value="TreeGrafter"/>
</dbReference>
<dbReference type="Proteomes" id="UP000198597">
    <property type="component" value="Unassembled WGS sequence"/>
</dbReference>
<proteinExistence type="predicted"/>
<accession>A0A1H0U3C8</accession>
<dbReference type="RefSeq" id="WP_089970938.1">
    <property type="nucleotide sequence ID" value="NZ_FNJM01000009.1"/>
</dbReference>
<dbReference type="OrthoDB" id="9782395at2"/>
<dbReference type="GO" id="GO:0005886">
    <property type="term" value="C:plasma membrane"/>
    <property type="evidence" value="ECO:0007669"/>
    <property type="project" value="TreeGrafter"/>
</dbReference>
<feature type="domain" description="DUF218" evidence="1">
    <location>
        <begin position="108"/>
        <end position="250"/>
    </location>
</feature>
<protein>
    <submittedName>
        <fullName evidence="2">Uncharacterized SAM-binding protein YcdF, DUF218 family</fullName>
    </submittedName>
</protein>
<dbReference type="PANTHER" id="PTHR30336:SF4">
    <property type="entry name" value="ENVELOPE BIOGENESIS FACTOR ELYC"/>
    <property type="match status" value="1"/>
</dbReference>
<dbReference type="AlphaFoldDB" id="A0A1H0U3C8"/>
<sequence>MNSDIKKKNNVILDSMIILVGIISMAYHIGLKIAFGHIAFSIVFFILGLILVIYGLIEISFKINLWRKLPKILRNIITILFAIGLSVFIVIEGIIIYEGHHKDTGKPDYLMVLGAGLRGKELSVSLKYRLDAVIEFNKLNPDMKIIVSGGQGQGEDVTEAFAMSKYLIDKGVNEDLIICEDKSTSTYENFLFTKELLEKEIGNEDYIITVVTNNFHMYRAKYLGEKIGFKCLGYPAQTHMSTSLNYHVREFFGVIKAYIFNK</sequence>
<dbReference type="Pfam" id="PF02698">
    <property type="entry name" value="DUF218"/>
    <property type="match status" value="1"/>
</dbReference>
<dbReference type="STRING" id="94869.SAMN04488529_10927"/>
<reference evidence="2 3" key="1">
    <citation type="submission" date="2016-10" db="EMBL/GenBank/DDBJ databases">
        <authorList>
            <person name="de Groot N.N."/>
        </authorList>
    </citation>
    <scope>NUCLEOTIDE SEQUENCE [LARGE SCALE GENOMIC DNA]</scope>
    <source>
        <strain evidence="2 3">DSM 12272</strain>
    </source>
</reference>
<dbReference type="Gene3D" id="3.40.50.620">
    <property type="entry name" value="HUPs"/>
    <property type="match status" value="1"/>
</dbReference>
<dbReference type="InterPro" id="IPR014729">
    <property type="entry name" value="Rossmann-like_a/b/a_fold"/>
</dbReference>
<evidence type="ECO:0000313" key="3">
    <source>
        <dbReference type="Proteomes" id="UP000198597"/>
    </source>
</evidence>
<dbReference type="InterPro" id="IPR051599">
    <property type="entry name" value="Cell_Envelope_Assoc"/>
</dbReference>
<gene>
    <name evidence="2" type="ORF">SAMN04488529_10927</name>
</gene>
<dbReference type="CDD" id="cd06259">
    <property type="entry name" value="YdcF-like"/>
    <property type="match status" value="1"/>
</dbReference>
<dbReference type="GO" id="GO:0000270">
    <property type="term" value="P:peptidoglycan metabolic process"/>
    <property type="evidence" value="ECO:0007669"/>
    <property type="project" value="TreeGrafter"/>
</dbReference>